<keyword evidence="1" id="KW-0812">Transmembrane</keyword>
<dbReference type="Proteomes" id="UP000823614">
    <property type="component" value="Unassembled WGS sequence"/>
</dbReference>
<evidence type="ECO:0000313" key="3">
    <source>
        <dbReference type="Proteomes" id="UP000823614"/>
    </source>
</evidence>
<feature type="transmembrane region" description="Helical" evidence="1">
    <location>
        <begin position="76"/>
        <end position="98"/>
    </location>
</feature>
<protein>
    <submittedName>
        <fullName evidence="2">Uncharacterized protein</fullName>
    </submittedName>
</protein>
<keyword evidence="1" id="KW-1133">Transmembrane helix</keyword>
<comment type="caution">
    <text evidence="2">The sequence shown here is derived from an EMBL/GenBank/DDBJ whole genome shotgun (WGS) entry which is preliminary data.</text>
</comment>
<reference evidence="2" key="1">
    <citation type="submission" date="2020-10" db="EMBL/GenBank/DDBJ databases">
        <authorList>
            <person name="Gilroy R."/>
        </authorList>
    </citation>
    <scope>NUCLEOTIDE SEQUENCE</scope>
    <source>
        <strain evidence="2">C6-149</strain>
    </source>
</reference>
<evidence type="ECO:0000256" key="1">
    <source>
        <dbReference type="SAM" id="Phobius"/>
    </source>
</evidence>
<feature type="transmembrane region" description="Helical" evidence="1">
    <location>
        <begin position="42"/>
        <end position="61"/>
    </location>
</feature>
<dbReference type="EMBL" id="JADIMP010000087">
    <property type="protein sequence ID" value="MBO8441830.1"/>
    <property type="molecule type" value="Genomic_DNA"/>
</dbReference>
<proteinExistence type="predicted"/>
<reference evidence="2" key="2">
    <citation type="journal article" date="2021" name="PeerJ">
        <title>Extensive microbial diversity within the chicken gut microbiome revealed by metagenomics and culture.</title>
        <authorList>
            <person name="Gilroy R."/>
            <person name="Ravi A."/>
            <person name="Getino M."/>
            <person name="Pursley I."/>
            <person name="Horton D.L."/>
            <person name="Alikhan N.F."/>
            <person name="Baker D."/>
            <person name="Gharbi K."/>
            <person name="Hall N."/>
            <person name="Watson M."/>
            <person name="Adriaenssens E.M."/>
            <person name="Foster-Nyarko E."/>
            <person name="Jarju S."/>
            <person name="Secka A."/>
            <person name="Antonio M."/>
            <person name="Oren A."/>
            <person name="Chaudhuri R.R."/>
            <person name="La Ragione R."/>
            <person name="Hildebrand F."/>
            <person name="Pallen M.J."/>
        </authorList>
    </citation>
    <scope>NUCLEOTIDE SEQUENCE</scope>
    <source>
        <strain evidence="2">C6-149</strain>
    </source>
</reference>
<keyword evidence="1" id="KW-0472">Membrane</keyword>
<sequence>MNSKQKEEAYKASKNFILWAGLINLLGSLGAAFLTISQGLGLSAYIISLFPGALGIWIIYLKNNMKDSWLINGKKIFNLALLSLLFGSLISTILLFIAGNKIQKVSNKYIK</sequence>
<name>A0A9D9E8K3_9LACO</name>
<feature type="transmembrane region" description="Helical" evidence="1">
    <location>
        <begin position="16"/>
        <end position="36"/>
    </location>
</feature>
<accession>A0A9D9E8K3</accession>
<dbReference type="AlphaFoldDB" id="A0A9D9E8K3"/>
<evidence type="ECO:0000313" key="2">
    <source>
        <dbReference type="EMBL" id="MBO8441830.1"/>
    </source>
</evidence>
<gene>
    <name evidence="2" type="ORF">IAA89_05315</name>
</gene>
<organism evidence="2 3">
    <name type="scientific">Candidatus Gallilactobacillus intestinavium</name>
    <dbReference type="NCBI Taxonomy" id="2840838"/>
    <lineage>
        <taxon>Bacteria</taxon>
        <taxon>Bacillati</taxon>
        <taxon>Bacillota</taxon>
        <taxon>Bacilli</taxon>
        <taxon>Lactobacillales</taxon>
        <taxon>Lactobacillaceae</taxon>
        <taxon>Lactobacillaceae incertae sedis</taxon>
        <taxon>Candidatus Gallilactobacillus</taxon>
    </lineage>
</organism>